<keyword evidence="5" id="KW-1185">Reference proteome</keyword>
<name>A0ABM8IS92_9CREN</name>
<dbReference type="InterPro" id="IPR011991">
    <property type="entry name" value="ArsR-like_HTH"/>
</dbReference>
<sequence length="460" mass="51321">MFVDRLEELETLERLWRLREPGLVVVYGRRRVGKTRLVLEWLRGKPHAYFQAGLWSHQQNLEGLARSLEEQLGLEGLSRLGFRSLRDLLLLVSRLLGGRRAAIVIDEFTYWLRVAPPVAADLQWFVDHVLPSTGIVLVLSGSLVGLMEREVVGGGAPLYGRARARLRLGELQPWCLPFFAPRYGPEDLVRLYGLLGGVPYYLRLVDDSLPPVEAYLGLFGPSGVLGDEPLFLLREEFRDPHPYLSLVRALAQGATGVSEAASRAGMPASHASRYLRVLVDLGLVAREAPLFTRRAFYSVADRLLRSWFYVVEPLWGRLAEGLTSAQEDAGRRAERLAAEAWEQLAARHALAVLSSRLGLQPSLAGRLVHRGVEVDYVIVDEENKAVLAVEAKWSSLGRREVEKTARETMAKLYAALPRRYHGYRVQVALYLRSAEGPEPQGAVVVEPGDLPWRGGCPSRG</sequence>
<keyword evidence="4" id="KW-0067">ATP-binding</keyword>
<dbReference type="EMBL" id="AP028907">
    <property type="protein sequence ID" value="BES80438.1"/>
    <property type="molecule type" value="Genomic_DNA"/>
</dbReference>
<dbReference type="Gene3D" id="1.10.10.10">
    <property type="entry name" value="Winged helix-like DNA-binding domain superfamily/Winged helix DNA-binding domain"/>
    <property type="match status" value="1"/>
</dbReference>
<dbReference type="InterPro" id="IPR036388">
    <property type="entry name" value="WH-like_DNA-bd_sf"/>
</dbReference>
<dbReference type="SUPFAM" id="SSF52540">
    <property type="entry name" value="P-loop containing nucleoside triphosphate hydrolases"/>
    <property type="match status" value="1"/>
</dbReference>
<evidence type="ECO:0000259" key="3">
    <source>
        <dbReference type="Pfam" id="PF09339"/>
    </source>
</evidence>
<dbReference type="SUPFAM" id="SSF46785">
    <property type="entry name" value="Winged helix' DNA-binding domain"/>
    <property type="match status" value="1"/>
</dbReference>
<feature type="domain" description="ATPase" evidence="1">
    <location>
        <begin position="2"/>
        <end position="203"/>
    </location>
</feature>
<dbReference type="Pfam" id="PF01637">
    <property type="entry name" value="ATPase_2"/>
    <property type="match status" value="1"/>
</dbReference>
<feature type="domain" description="DUF234" evidence="2">
    <location>
        <begin position="307"/>
        <end position="403"/>
    </location>
</feature>
<dbReference type="PANTHER" id="PTHR34704:SF1">
    <property type="entry name" value="ATPASE"/>
    <property type="match status" value="1"/>
</dbReference>
<dbReference type="CDD" id="cd00090">
    <property type="entry name" value="HTH_ARSR"/>
    <property type="match status" value="1"/>
</dbReference>
<dbReference type="InterPro" id="IPR004256">
    <property type="entry name" value="DUF234"/>
</dbReference>
<dbReference type="Pfam" id="PF09339">
    <property type="entry name" value="HTH_IclR"/>
    <property type="match status" value="1"/>
</dbReference>
<dbReference type="Proteomes" id="UP001341135">
    <property type="component" value="Chromosome"/>
</dbReference>
<dbReference type="Gene3D" id="3.40.50.300">
    <property type="entry name" value="P-loop containing nucleotide triphosphate hydrolases"/>
    <property type="match status" value="1"/>
</dbReference>
<evidence type="ECO:0000259" key="2">
    <source>
        <dbReference type="Pfam" id="PF03008"/>
    </source>
</evidence>
<evidence type="ECO:0000259" key="1">
    <source>
        <dbReference type="Pfam" id="PF01637"/>
    </source>
</evidence>
<dbReference type="InterPro" id="IPR011579">
    <property type="entry name" value="ATPase_dom"/>
</dbReference>
<gene>
    <name evidence="4" type="ORF">PABY_00050</name>
</gene>
<reference evidence="4 5" key="1">
    <citation type="submission" date="2023-09" db="EMBL/GenBank/DDBJ databases">
        <title>Pyrofollis japonicus gen. nov. sp. nov., a novel member of the family Pyrodictiaceae isolated from the Iheya North hydrothermal field.</title>
        <authorList>
            <person name="Miyazaki U."/>
            <person name="Sanari M."/>
            <person name="Tame A."/>
            <person name="Kitajima M."/>
            <person name="Okamoto A."/>
            <person name="Sawayama S."/>
            <person name="Miyazaki J."/>
            <person name="Takai K."/>
            <person name="Nakagawa S."/>
        </authorList>
    </citation>
    <scope>NUCLEOTIDE SEQUENCE [LARGE SCALE GENOMIC DNA]</scope>
    <source>
        <strain evidence="4 5">AV2</strain>
    </source>
</reference>
<proteinExistence type="predicted"/>
<accession>A0ABM8IS92</accession>
<dbReference type="InterPro" id="IPR027417">
    <property type="entry name" value="P-loop_NTPase"/>
</dbReference>
<dbReference type="GO" id="GO:0005524">
    <property type="term" value="F:ATP binding"/>
    <property type="evidence" value="ECO:0007669"/>
    <property type="project" value="UniProtKB-KW"/>
</dbReference>
<feature type="domain" description="HTH iclR-type" evidence="3">
    <location>
        <begin position="244"/>
        <end position="287"/>
    </location>
</feature>
<dbReference type="Pfam" id="PF03008">
    <property type="entry name" value="DUF234"/>
    <property type="match status" value="1"/>
</dbReference>
<keyword evidence="4" id="KW-0547">Nucleotide-binding</keyword>
<evidence type="ECO:0000313" key="4">
    <source>
        <dbReference type="EMBL" id="BES80438.1"/>
    </source>
</evidence>
<dbReference type="InterPro" id="IPR036390">
    <property type="entry name" value="WH_DNA-bd_sf"/>
</dbReference>
<organism evidence="4 5">
    <name type="scientific">Pyrodictium abyssi</name>
    <dbReference type="NCBI Taxonomy" id="54256"/>
    <lineage>
        <taxon>Archaea</taxon>
        <taxon>Thermoproteota</taxon>
        <taxon>Thermoprotei</taxon>
        <taxon>Desulfurococcales</taxon>
        <taxon>Pyrodictiaceae</taxon>
        <taxon>Pyrodictium</taxon>
    </lineage>
</organism>
<evidence type="ECO:0000313" key="5">
    <source>
        <dbReference type="Proteomes" id="UP001341135"/>
    </source>
</evidence>
<dbReference type="PANTHER" id="PTHR34704">
    <property type="entry name" value="ATPASE"/>
    <property type="match status" value="1"/>
</dbReference>
<protein>
    <submittedName>
        <fullName evidence="4">ATP-binding protein</fullName>
    </submittedName>
</protein>
<dbReference type="InterPro" id="IPR005471">
    <property type="entry name" value="Tscrpt_reg_IclR_N"/>
</dbReference>